<evidence type="ECO:0000259" key="2">
    <source>
        <dbReference type="PROSITE" id="PS51192"/>
    </source>
</evidence>
<sequence>MENEGRVSGINGGGEDVRPPSYWLDACEDIPCDLMNDFSDFVPDTSVVTDSVDNISGNDFFGGIEHILDSIKNGSGLPIPEVTDTNTNIISTNSTPIGNGIPDCTFGDGWLQNANQNENEASGVSKIRAEEGLIVQSKEVVENNGNDKLVNGNGEQRLVPLSPREDGVLKLENKGGEWLRERGGIDSEERCSKRARLGNYKNEKCFSNRGQWQYHNKDRERCSNRKRLQRDWDEVDRRDRDNVRRRENYSCNRRDGRDRDWRDRDTKGYWERDRTGTNEIIFRLGSWESDRNKEGKVANDKNKECNGKDEVKPEEPKEKIPEEKARQYQLDVLEQAKNKNTIAFLETGAGKTLIAVLLIKSISNDLQRLNKKMLAVFLVPKVPLVYQQAEVIRERTGYQVGHYCGEMGQDFWDARRWQREFETKQVSFELSGFDKI</sequence>
<reference evidence="3" key="1">
    <citation type="submission" date="2018-02" db="EMBL/GenBank/DDBJ databases">
        <authorList>
            <person name="Cohen D.B."/>
            <person name="Kent A.D."/>
        </authorList>
    </citation>
    <scope>NUCLEOTIDE SEQUENCE</scope>
</reference>
<organism evidence="3">
    <name type="scientific">Fagus sylvatica</name>
    <name type="common">Beechnut</name>
    <dbReference type="NCBI Taxonomy" id="28930"/>
    <lineage>
        <taxon>Eukaryota</taxon>
        <taxon>Viridiplantae</taxon>
        <taxon>Streptophyta</taxon>
        <taxon>Embryophyta</taxon>
        <taxon>Tracheophyta</taxon>
        <taxon>Spermatophyta</taxon>
        <taxon>Magnoliopsida</taxon>
        <taxon>eudicotyledons</taxon>
        <taxon>Gunneridae</taxon>
        <taxon>Pentapetalae</taxon>
        <taxon>rosids</taxon>
        <taxon>fabids</taxon>
        <taxon>Fagales</taxon>
        <taxon>Fagaceae</taxon>
        <taxon>Fagus</taxon>
    </lineage>
</organism>
<dbReference type="PROSITE" id="PS51192">
    <property type="entry name" value="HELICASE_ATP_BIND_1"/>
    <property type="match status" value="1"/>
</dbReference>
<evidence type="ECO:0000313" key="3">
    <source>
        <dbReference type="EMBL" id="SPD18682.1"/>
    </source>
</evidence>
<dbReference type="Pfam" id="PF00270">
    <property type="entry name" value="DEAD"/>
    <property type="match status" value="1"/>
</dbReference>
<dbReference type="AlphaFoldDB" id="A0A2N9I201"/>
<dbReference type="InterPro" id="IPR051363">
    <property type="entry name" value="RLR_Helicase"/>
</dbReference>
<protein>
    <recommendedName>
        <fullName evidence="2">Helicase ATP-binding domain-containing protein</fullName>
    </recommendedName>
</protein>
<accession>A0A2N9I201</accession>
<dbReference type="PANTHER" id="PTHR14074:SF16">
    <property type="entry name" value="ANTIVIRAL INNATE IMMUNE RESPONSE RECEPTOR RIG-I"/>
    <property type="match status" value="1"/>
</dbReference>
<dbReference type="EMBL" id="OIVN01004668">
    <property type="protein sequence ID" value="SPD18682.1"/>
    <property type="molecule type" value="Genomic_DNA"/>
</dbReference>
<dbReference type="InterPro" id="IPR014001">
    <property type="entry name" value="Helicase_ATP-bd"/>
</dbReference>
<dbReference type="PANTHER" id="PTHR14074">
    <property type="entry name" value="HELICASE WITH DEATH DOMAIN-RELATED"/>
    <property type="match status" value="1"/>
</dbReference>
<feature type="domain" description="Helicase ATP-binding" evidence="2">
    <location>
        <begin position="332"/>
        <end position="436"/>
    </location>
</feature>
<dbReference type="FunFam" id="3.40.50.300:FF:002433">
    <property type="entry name" value="Endoribonuclease Dicer homolog 1"/>
    <property type="match status" value="1"/>
</dbReference>
<proteinExistence type="predicted"/>
<dbReference type="SUPFAM" id="SSF52540">
    <property type="entry name" value="P-loop containing nucleoside triphosphate hydrolases"/>
    <property type="match status" value="1"/>
</dbReference>
<name>A0A2N9I201_FAGSY</name>
<dbReference type="InterPro" id="IPR011545">
    <property type="entry name" value="DEAD/DEAH_box_helicase_dom"/>
</dbReference>
<dbReference type="GO" id="GO:0003676">
    <property type="term" value="F:nucleic acid binding"/>
    <property type="evidence" value="ECO:0007669"/>
    <property type="project" value="InterPro"/>
</dbReference>
<feature type="region of interest" description="Disordered" evidence="1">
    <location>
        <begin position="293"/>
        <end position="321"/>
    </location>
</feature>
<dbReference type="GO" id="GO:0005737">
    <property type="term" value="C:cytoplasm"/>
    <property type="evidence" value="ECO:0007669"/>
    <property type="project" value="TreeGrafter"/>
</dbReference>
<dbReference type="GO" id="GO:0005524">
    <property type="term" value="F:ATP binding"/>
    <property type="evidence" value="ECO:0007669"/>
    <property type="project" value="InterPro"/>
</dbReference>
<dbReference type="InterPro" id="IPR027417">
    <property type="entry name" value="P-loop_NTPase"/>
</dbReference>
<gene>
    <name evidence="3" type="ORF">FSB_LOCUS46564</name>
</gene>
<evidence type="ECO:0000256" key="1">
    <source>
        <dbReference type="SAM" id="MobiDB-lite"/>
    </source>
</evidence>
<dbReference type="Gene3D" id="3.40.50.300">
    <property type="entry name" value="P-loop containing nucleotide triphosphate hydrolases"/>
    <property type="match status" value="1"/>
</dbReference>